<dbReference type="AlphaFoldDB" id="A0A672PTN0"/>
<proteinExistence type="inferred from homology"/>
<keyword evidence="7" id="KW-1185">Reference proteome</keyword>
<dbReference type="SUPFAM" id="SSF51556">
    <property type="entry name" value="Metallo-dependent hydrolases"/>
    <property type="match status" value="1"/>
</dbReference>
<evidence type="ECO:0000256" key="4">
    <source>
        <dbReference type="ARBA" id="ARBA00093287"/>
    </source>
</evidence>
<organism evidence="6 7">
    <name type="scientific">Sinocyclocheilus grahami</name>
    <name type="common">Dianchi golden-line fish</name>
    <name type="synonym">Barbus grahami</name>
    <dbReference type="NCBI Taxonomy" id="75366"/>
    <lineage>
        <taxon>Eukaryota</taxon>
        <taxon>Metazoa</taxon>
        <taxon>Chordata</taxon>
        <taxon>Craniata</taxon>
        <taxon>Vertebrata</taxon>
        <taxon>Euteleostomi</taxon>
        <taxon>Actinopterygii</taxon>
        <taxon>Neopterygii</taxon>
        <taxon>Teleostei</taxon>
        <taxon>Ostariophysi</taxon>
        <taxon>Cypriniformes</taxon>
        <taxon>Cyprinidae</taxon>
        <taxon>Cyprininae</taxon>
        <taxon>Sinocyclocheilus</taxon>
    </lineage>
</organism>
<accession>A0A672PTN0</accession>
<dbReference type="GO" id="GO:0046872">
    <property type="term" value="F:metal ion binding"/>
    <property type="evidence" value="ECO:0007669"/>
    <property type="project" value="UniProtKB-KW"/>
</dbReference>
<evidence type="ECO:0000256" key="1">
    <source>
        <dbReference type="ARBA" id="ARBA00009275"/>
    </source>
</evidence>
<feature type="signal peptide" evidence="5">
    <location>
        <begin position="1"/>
        <end position="27"/>
    </location>
</feature>
<dbReference type="Proteomes" id="UP000472262">
    <property type="component" value="Unassembled WGS sequence"/>
</dbReference>
<keyword evidence="5" id="KW-0732">Signal</keyword>
<dbReference type="PANTHER" id="PTHR46317">
    <property type="entry name" value="HYDROLASE OF PHP SUPERFAMILY-RELATED PROTEIN"/>
    <property type="match status" value="1"/>
</dbReference>
<evidence type="ECO:0000256" key="5">
    <source>
        <dbReference type="SAM" id="SignalP"/>
    </source>
</evidence>
<keyword evidence="2" id="KW-0479">Metal-binding</keyword>
<protein>
    <submittedName>
        <fullName evidence="6">TatD DNase domain containing 3</fullName>
    </submittedName>
</protein>
<feature type="chain" id="PRO_5025398277" evidence="5">
    <location>
        <begin position="28"/>
        <end position="215"/>
    </location>
</feature>
<reference evidence="6" key="2">
    <citation type="submission" date="2025-09" db="UniProtKB">
        <authorList>
            <consortium name="Ensembl"/>
        </authorList>
    </citation>
    <scope>IDENTIFICATION</scope>
</reference>
<dbReference type="Pfam" id="PF01026">
    <property type="entry name" value="TatD_DNase"/>
    <property type="match status" value="1"/>
</dbReference>
<dbReference type="InParanoid" id="A0A672PTN0"/>
<sequence length="215" mass="24180">MCQPKLWMRTFSLRSFLCRLELQCSSCTHTTYAYTAMDTCRSGQDLDDIVAVGEIGLDFTPWFANTTQERDEQIKVFIKKLEISKDLNLPVNVHSRSAAKVAIATMKELGIRQALLHNFARKPLVAMEGVQAGFFFSFLPVVNKNEQSKMNQIPLEHICLETDSPALGTDKHVRNEAGNIMICCDHIAKVKGISPEVVMEVTTQNALRLFSKLKT</sequence>
<keyword evidence="3" id="KW-0378">Hydrolase</keyword>
<comment type="function">
    <text evidence="4">Exhibits 3'-exonuclease activities and apurinic/apyrimidinic (AP) endonuclease (in vitro). Show preferential AP endonuclease activity on double-stranded DNA substrates and 3'- exonuclease activity on single-stranded DNA.</text>
</comment>
<dbReference type="Gene3D" id="3.20.20.140">
    <property type="entry name" value="Metal-dependent hydrolases"/>
    <property type="match status" value="1"/>
</dbReference>
<dbReference type="PANTHER" id="PTHR46317:SF3">
    <property type="entry name" value="DEOXYRIBONUCLEASE TATDN3-RELATED"/>
    <property type="match status" value="1"/>
</dbReference>
<evidence type="ECO:0000256" key="3">
    <source>
        <dbReference type="ARBA" id="ARBA00022801"/>
    </source>
</evidence>
<dbReference type="GO" id="GO:0016788">
    <property type="term" value="F:hydrolase activity, acting on ester bonds"/>
    <property type="evidence" value="ECO:0007669"/>
    <property type="project" value="InterPro"/>
</dbReference>
<dbReference type="InterPro" id="IPR032466">
    <property type="entry name" value="Metal_Hydrolase"/>
</dbReference>
<comment type="similarity">
    <text evidence="1">Belongs to the metallo-dependent hydrolases superfamily. TatD-type hydrolase family.</text>
</comment>
<dbReference type="InterPro" id="IPR001130">
    <property type="entry name" value="TatD-like"/>
</dbReference>
<evidence type="ECO:0000256" key="2">
    <source>
        <dbReference type="ARBA" id="ARBA00022723"/>
    </source>
</evidence>
<reference evidence="6" key="1">
    <citation type="submission" date="2025-08" db="UniProtKB">
        <authorList>
            <consortium name="Ensembl"/>
        </authorList>
    </citation>
    <scope>IDENTIFICATION</scope>
</reference>
<evidence type="ECO:0000313" key="6">
    <source>
        <dbReference type="Ensembl" id="ENSSGRP00000067268.1"/>
    </source>
</evidence>
<dbReference type="Ensembl" id="ENSSGRT00000071699.1">
    <property type="protein sequence ID" value="ENSSGRP00000067268.1"/>
    <property type="gene ID" value="ENSSGRG00000034549.1"/>
</dbReference>
<evidence type="ECO:0000313" key="7">
    <source>
        <dbReference type="Proteomes" id="UP000472262"/>
    </source>
</evidence>
<name>A0A672PTN0_SINGR</name>